<accession>A0A173GDC7</accession>
<feature type="domain" description="DUF1653" evidence="1">
    <location>
        <begin position="4"/>
        <end position="58"/>
    </location>
</feature>
<proteinExistence type="predicted"/>
<name>A0A173GDC7_9CAUD</name>
<evidence type="ECO:0000313" key="2">
    <source>
        <dbReference type="EMBL" id="ANH51662.1"/>
    </source>
</evidence>
<gene>
    <name evidence="2" type="ORF">SIMMY50_200</name>
</gene>
<dbReference type="Gene3D" id="2.30.30.320">
    <property type="entry name" value="DUF1653-like domain"/>
    <property type="match status" value="1"/>
</dbReference>
<evidence type="ECO:0000259" key="1">
    <source>
        <dbReference type="Pfam" id="PF07866"/>
    </source>
</evidence>
<dbReference type="InterPro" id="IPR023387">
    <property type="entry name" value="DUF1653-like_dom"/>
</dbReference>
<organism evidence="2 3">
    <name type="scientific">Erwinia phage vB_EamM_Simmy50</name>
    <dbReference type="NCBI Taxonomy" id="1815988"/>
    <lineage>
        <taxon>Viruses</taxon>
        <taxon>Duplodnaviria</taxon>
        <taxon>Heunggongvirae</taxon>
        <taxon>Uroviricota</taxon>
        <taxon>Caudoviricetes</taxon>
        <taxon>Chimalliviridae</taxon>
        <taxon>Agricanvirus</taxon>
        <taxon>Agricanvirus simmy50</taxon>
    </lineage>
</organism>
<evidence type="ECO:0000313" key="3">
    <source>
        <dbReference type="Proteomes" id="UP000222975"/>
    </source>
</evidence>
<protein>
    <recommendedName>
        <fullName evidence="1">DUF1653 domain-containing protein</fullName>
    </recommendedName>
</protein>
<reference evidence="3" key="1">
    <citation type="submission" date="2016-03" db="EMBL/GenBank/DDBJ databases">
        <authorList>
            <person name="Sharma R."/>
            <person name="Simister A.R."/>
            <person name="Berg J.A."/>
            <person name="Jensen G.L."/>
            <person name="Keele B.R."/>
            <person name="Ward M.E.H."/>
            <person name="Breakwell D.P."/>
            <person name="Hope S."/>
            <person name="Grose J.H."/>
        </authorList>
    </citation>
    <scope>NUCLEOTIDE SEQUENCE [LARGE SCALE GENOMIC DNA]</scope>
</reference>
<keyword evidence="3" id="KW-1185">Reference proteome</keyword>
<dbReference type="Proteomes" id="UP000222975">
    <property type="component" value="Segment"/>
</dbReference>
<dbReference type="InterPro" id="IPR037135">
    <property type="entry name" value="DUF1653-like_dom_sf"/>
</dbReference>
<dbReference type="Pfam" id="PF07866">
    <property type="entry name" value="DUF1653"/>
    <property type="match status" value="1"/>
</dbReference>
<dbReference type="EMBL" id="KU886223">
    <property type="protein sequence ID" value="ANH51662.1"/>
    <property type="molecule type" value="Genomic_DNA"/>
</dbReference>
<sequence>MAGGEYTHYKGGCYKVVGFTNLHAKDNPQFIPQVVYHSISPNDPNNWYSRPLSEFLEKFRPITPEDVKADIGL</sequence>